<keyword evidence="1" id="KW-0378">Hydrolase</keyword>
<dbReference type="SUPFAM" id="SSF52266">
    <property type="entry name" value="SGNH hydrolase"/>
    <property type="match status" value="2"/>
</dbReference>
<protein>
    <submittedName>
        <fullName evidence="1">SGNH/GDSL hydrolase family protein</fullName>
    </submittedName>
</protein>
<dbReference type="Gene3D" id="3.40.50.1110">
    <property type="entry name" value="SGNH hydrolase"/>
    <property type="match status" value="1"/>
</dbReference>
<sequence>MKKNIYTDPAILSKIERRSFLQLAGFSALSSFFLVSCEGDDPGPAPSPEPKPELDKTLAFFGDSLTVGSGGSASYGTAVGKSLDNRPVFIDAIGGQNSAQIAARQGGLPLKISVEGNAFRGAETIPITKISNEFLSTAATVNQLTRKVTVAGVKCTIIRNGKGNPTVETYRIRPDVASTTAVPEDSLVILENAEKAKTATQILWYGRNDVAGATVISDILSNIEHSVAYIAEPKRFIILGVLAGLLETMTTDRYKWISELNSHLEAKYGDMYVPMLPPTTTEMTAVNYTPTDQDKVEIENGVFPMGLRADRTHLNNDGYQIVANRVISKMKELKY</sequence>
<dbReference type="GO" id="GO:0016787">
    <property type="term" value="F:hydrolase activity"/>
    <property type="evidence" value="ECO:0007669"/>
    <property type="project" value="UniProtKB-KW"/>
</dbReference>
<dbReference type="EMBL" id="CP098805">
    <property type="protein sequence ID" value="USJ31314.1"/>
    <property type="molecule type" value="Genomic_DNA"/>
</dbReference>
<dbReference type="InterPro" id="IPR036514">
    <property type="entry name" value="SGNH_hydro_sf"/>
</dbReference>
<keyword evidence="2" id="KW-1185">Reference proteome</keyword>
<accession>A0ABY4XM84</accession>
<dbReference type="Proteomes" id="UP001055420">
    <property type="component" value="Chromosome"/>
</dbReference>
<name>A0ABY4XM84_9BACT</name>
<gene>
    <name evidence="1" type="ORF">NFI80_00950</name>
</gene>
<evidence type="ECO:0000313" key="2">
    <source>
        <dbReference type="Proteomes" id="UP001055420"/>
    </source>
</evidence>
<dbReference type="RefSeq" id="WP_235164369.1">
    <property type="nucleotide sequence ID" value="NZ_CP098805.1"/>
</dbReference>
<proteinExistence type="predicted"/>
<evidence type="ECO:0000313" key="1">
    <source>
        <dbReference type="EMBL" id="USJ31314.1"/>
    </source>
</evidence>
<reference evidence="1" key="1">
    <citation type="submission" date="2022-06" db="EMBL/GenBank/DDBJ databases">
        <title>Novel species in genus Dyadobacter.</title>
        <authorList>
            <person name="Ma C."/>
        </authorList>
    </citation>
    <scope>NUCLEOTIDE SEQUENCE</scope>
    <source>
        <strain evidence="1">CY22</strain>
    </source>
</reference>
<organism evidence="1 2">
    <name type="scientific">Dyadobacter chenhuakuii</name>
    <dbReference type="NCBI Taxonomy" id="2909339"/>
    <lineage>
        <taxon>Bacteria</taxon>
        <taxon>Pseudomonadati</taxon>
        <taxon>Bacteroidota</taxon>
        <taxon>Cytophagia</taxon>
        <taxon>Cytophagales</taxon>
        <taxon>Spirosomataceae</taxon>
        <taxon>Dyadobacter</taxon>
    </lineage>
</organism>